<evidence type="ECO:0000256" key="2">
    <source>
        <dbReference type="ARBA" id="ARBA00022556"/>
    </source>
</evidence>
<protein>
    <recommendedName>
        <fullName evidence="7">UDP-3-O-acylglucosamine N-acyltransferase</fullName>
        <ecNumber evidence="7">2.3.1.191</ecNumber>
    </recommendedName>
</protein>
<keyword evidence="5 7" id="KW-0443">Lipid metabolism</keyword>
<dbReference type="GO" id="GO:0009245">
    <property type="term" value="P:lipid A biosynthetic process"/>
    <property type="evidence" value="ECO:0007669"/>
    <property type="project" value="UniProtKB-UniRule"/>
</dbReference>
<feature type="domain" description="Mannose-1-phosphate guanyltransferase C-terminal" evidence="9">
    <location>
        <begin position="105"/>
        <end position="182"/>
    </location>
</feature>
<dbReference type="PANTHER" id="PTHR43378">
    <property type="entry name" value="UDP-3-O-ACYLGLUCOSAMINE N-ACYLTRANSFERASE"/>
    <property type="match status" value="1"/>
</dbReference>
<dbReference type="GO" id="GO:0016410">
    <property type="term" value="F:N-acyltransferase activity"/>
    <property type="evidence" value="ECO:0007669"/>
    <property type="project" value="InterPro"/>
</dbReference>
<keyword evidence="6 7" id="KW-0012">Acyltransferase</keyword>
<reference evidence="10" key="2">
    <citation type="submission" date="2007-10" db="EMBL/GenBank/DDBJ databases">
        <authorList>
            <person name="Myers G.S."/>
        </authorList>
    </citation>
    <scope>NUCLEOTIDE SEQUENCE [LARGE SCALE GENOMIC DNA]</scope>
</reference>
<keyword evidence="1 7" id="KW-0444">Lipid biosynthesis</keyword>
<keyword evidence="2 7" id="KW-0441">Lipid A biosynthesis</keyword>
<dbReference type="InterPro" id="IPR020573">
    <property type="entry name" value="UDP_GlcNAc_AcTrfase_non-rep"/>
</dbReference>
<evidence type="ECO:0000256" key="4">
    <source>
        <dbReference type="ARBA" id="ARBA00022737"/>
    </source>
</evidence>
<dbReference type="EMBL" id="AAQJ02000001">
    <property type="protein sequence ID" value="EDP46196.1"/>
    <property type="molecule type" value="Genomic_DNA"/>
</dbReference>
<dbReference type="SUPFAM" id="SSF51161">
    <property type="entry name" value="Trimeric LpxA-like enzymes"/>
    <property type="match status" value="1"/>
</dbReference>
<dbReference type="UniPathway" id="UPA00973"/>
<dbReference type="Pfam" id="PF25087">
    <property type="entry name" value="GMPPB_C"/>
    <property type="match status" value="1"/>
</dbReference>
<sequence length="342" mass="37028">MQYRHSLQEIAYLIKADLKGDPQCLITGIMALQKAQAGEISFLDNKRYLKYLSTTQASAVILREECLKHAPNNALVVTDPYLAFAKVAQLFERTLPVIPEIHTTALLGEGCHIHSSVSIGPYSVIGPNTRLEEGVVIGPACVIGENVVIGAKTCLKSHVSICADTHIGPRVIIHNGSVIGSDGFGLAKENNKWIKIPQLGKVLIGHDVEIGANVSIDRGALDDTIISNGVKLDNQIQIGHNVRIGENTAIAGCTGIAGSTHIGKNCRIGGGVCINGHIEIADNVCITGMSSVVHSIRYPGIYSSTHSIQPRREWQRNSVRFRQLDQLAKRLKKAETLMNKKQ</sequence>
<dbReference type="eggNOG" id="COG1044">
    <property type="taxonomic scope" value="Bacteria"/>
</dbReference>
<evidence type="ECO:0000256" key="1">
    <source>
        <dbReference type="ARBA" id="ARBA00022516"/>
    </source>
</evidence>
<evidence type="ECO:0000256" key="3">
    <source>
        <dbReference type="ARBA" id="ARBA00022679"/>
    </source>
</evidence>
<evidence type="ECO:0000256" key="5">
    <source>
        <dbReference type="ARBA" id="ARBA00023098"/>
    </source>
</evidence>
<reference evidence="10" key="1">
    <citation type="submission" date="2006-04" db="EMBL/GenBank/DDBJ databases">
        <authorList>
            <person name="Seshadri R."/>
            <person name="Federici B.A."/>
        </authorList>
    </citation>
    <scope>NUCLEOTIDE SEQUENCE [LARGE SCALE GENOMIC DNA]</scope>
</reference>
<feature type="domain" description="UDP-3-O-[3-hydroxymyristoyl] glucosamine N-acyltransferase non-repeat region" evidence="8">
    <location>
        <begin position="25"/>
        <end position="90"/>
    </location>
</feature>
<comment type="pathway">
    <text evidence="7">Bacterial outer membrane biogenesis; LPS lipid A biosynthesis.</text>
</comment>
<accession>A8PM67</accession>
<dbReference type="InterPro" id="IPR007691">
    <property type="entry name" value="LpxD"/>
</dbReference>
<dbReference type="GO" id="GO:0016020">
    <property type="term" value="C:membrane"/>
    <property type="evidence" value="ECO:0007669"/>
    <property type="project" value="GOC"/>
</dbReference>
<comment type="function">
    <text evidence="7">Catalyzes the N-acylation of UDP-3-O-acylglucosamine using 3-hydroxyacyl-ACP as the acyl donor. Is involved in the biosynthesis of lipid A, a phosphorylated glycolipid that anchors the lipopolysaccharide to the outer membrane of the cell.</text>
</comment>
<dbReference type="Gene3D" id="3.40.1390.10">
    <property type="entry name" value="MurE/MurF, N-terminal domain"/>
    <property type="match status" value="1"/>
</dbReference>
<dbReference type="NCBIfam" id="NF002060">
    <property type="entry name" value="PRK00892.1"/>
    <property type="match status" value="1"/>
</dbReference>
<dbReference type="InterPro" id="IPR056729">
    <property type="entry name" value="GMPPB_C"/>
</dbReference>
<organism evidence="10 11">
    <name type="scientific">Rickettsiella grylli</name>
    <dbReference type="NCBI Taxonomy" id="59196"/>
    <lineage>
        <taxon>Bacteria</taxon>
        <taxon>Pseudomonadati</taxon>
        <taxon>Pseudomonadota</taxon>
        <taxon>Gammaproteobacteria</taxon>
        <taxon>Legionellales</taxon>
        <taxon>Coxiellaceae</taxon>
        <taxon>Rickettsiella</taxon>
    </lineage>
</organism>
<evidence type="ECO:0000259" key="8">
    <source>
        <dbReference type="Pfam" id="PF04613"/>
    </source>
</evidence>
<feature type="active site" description="Proton acceptor" evidence="7">
    <location>
        <position position="240"/>
    </location>
</feature>
<evidence type="ECO:0000259" key="9">
    <source>
        <dbReference type="Pfam" id="PF25087"/>
    </source>
</evidence>
<dbReference type="PANTHER" id="PTHR43378:SF2">
    <property type="entry name" value="UDP-3-O-ACYLGLUCOSAMINE N-ACYLTRANSFERASE 1, MITOCHONDRIAL-RELATED"/>
    <property type="match status" value="1"/>
</dbReference>
<dbReference type="InterPro" id="IPR011004">
    <property type="entry name" value="Trimer_LpxA-like_sf"/>
</dbReference>
<dbReference type="NCBIfam" id="TIGR01853">
    <property type="entry name" value="lipid_A_lpxD"/>
    <property type="match status" value="1"/>
</dbReference>
<keyword evidence="3 7" id="KW-0808">Transferase</keyword>
<evidence type="ECO:0000256" key="7">
    <source>
        <dbReference type="HAMAP-Rule" id="MF_00523"/>
    </source>
</evidence>
<proteinExistence type="inferred from homology"/>
<evidence type="ECO:0000313" key="11">
    <source>
        <dbReference type="Proteomes" id="UP000054075"/>
    </source>
</evidence>
<comment type="caution">
    <text evidence="10">The sequence shown here is derived from an EMBL/GenBank/DDBJ whole genome shotgun (WGS) entry which is preliminary data.</text>
</comment>
<keyword evidence="4 7" id="KW-0677">Repeat</keyword>
<gene>
    <name evidence="7 10" type="primary">lpxD</name>
    <name evidence="10" type="ORF">RICGR_0633</name>
</gene>
<dbReference type="InterPro" id="IPR018357">
    <property type="entry name" value="Hexapep_transf_CS"/>
</dbReference>
<comment type="subunit">
    <text evidence="7">Homotrimer.</text>
</comment>
<dbReference type="PROSITE" id="PS00101">
    <property type="entry name" value="HEXAPEP_TRANSFERASES"/>
    <property type="match status" value="1"/>
</dbReference>
<dbReference type="OrthoDB" id="9784739at2"/>
<dbReference type="CDD" id="cd03352">
    <property type="entry name" value="LbH_LpxD"/>
    <property type="match status" value="1"/>
</dbReference>
<dbReference type="AlphaFoldDB" id="A8PM67"/>
<dbReference type="Gene3D" id="2.160.10.10">
    <property type="entry name" value="Hexapeptide repeat proteins"/>
    <property type="match status" value="1"/>
</dbReference>
<dbReference type="Pfam" id="PF04613">
    <property type="entry name" value="LpxD"/>
    <property type="match status" value="1"/>
</dbReference>
<comment type="catalytic activity">
    <reaction evidence="7">
        <text>a UDP-3-O-[(3R)-3-hydroxyacyl]-alpha-D-glucosamine + a (3R)-hydroxyacyl-[ACP] = a UDP-2-N,3-O-bis[(3R)-3-hydroxyacyl]-alpha-D-glucosamine + holo-[ACP] + H(+)</text>
        <dbReference type="Rhea" id="RHEA:53836"/>
        <dbReference type="Rhea" id="RHEA-COMP:9685"/>
        <dbReference type="Rhea" id="RHEA-COMP:9945"/>
        <dbReference type="ChEBI" id="CHEBI:15378"/>
        <dbReference type="ChEBI" id="CHEBI:64479"/>
        <dbReference type="ChEBI" id="CHEBI:78827"/>
        <dbReference type="ChEBI" id="CHEBI:137740"/>
        <dbReference type="ChEBI" id="CHEBI:137748"/>
        <dbReference type="EC" id="2.3.1.191"/>
    </reaction>
</comment>
<dbReference type="EC" id="2.3.1.191" evidence="7"/>
<name>A8PM67_9COXI</name>
<dbReference type="GO" id="GO:0103118">
    <property type="term" value="F:UDP-3-O-[(3R)-3-hydroxyacyl]-glucosamine N-acyltransferase activity"/>
    <property type="evidence" value="ECO:0007669"/>
    <property type="project" value="UniProtKB-EC"/>
</dbReference>
<dbReference type="Gene3D" id="1.20.5.170">
    <property type="match status" value="1"/>
</dbReference>
<evidence type="ECO:0000313" key="10">
    <source>
        <dbReference type="EMBL" id="EDP46196.1"/>
    </source>
</evidence>
<dbReference type="RefSeq" id="WP_006035180.1">
    <property type="nucleotide sequence ID" value="NZ_AAQJ02000001.1"/>
</dbReference>
<dbReference type="HAMAP" id="MF_00523">
    <property type="entry name" value="LpxD"/>
    <property type="match status" value="1"/>
</dbReference>
<dbReference type="STRING" id="59196.RICGR_0633"/>
<keyword evidence="11" id="KW-1185">Reference proteome</keyword>
<comment type="similarity">
    <text evidence="7">Belongs to the transferase hexapeptide repeat family. LpxD subfamily.</text>
</comment>
<evidence type="ECO:0000256" key="6">
    <source>
        <dbReference type="ARBA" id="ARBA00023315"/>
    </source>
</evidence>
<dbReference type="Proteomes" id="UP000054075">
    <property type="component" value="Unassembled WGS sequence"/>
</dbReference>